<reference evidence="3" key="1">
    <citation type="journal article" date="2015" name="Nat. Genet.">
        <title>The genome and transcriptome of the zoonotic hookworm Ancylostoma ceylanicum identify infection-specific gene families.</title>
        <authorList>
            <person name="Schwarz E.M."/>
            <person name="Hu Y."/>
            <person name="Antoshechkin I."/>
            <person name="Miller M.M."/>
            <person name="Sternberg P.W."/>
            <person name="Aroian R.V."/>
        </authorList>
    </citation>
    <scope>NUCLEOTIDE SEQUENCE</scope>
    <source>
        <strain evidence="3">HY135</strain>
    </source>
</reference>
<dbReference type="Proteomes" id="UP000024635">
    <property type="component" value="Unassembled WGS sequence"/>
</dbReference>
<accession>A0A016SQM5</accession>
<feature type="domain" description="Reverse transcriptase" evidence="1">
    <location>
        <begin position="1"/>
        <end position="110"/>
    </location>
</feature>
<dbReference type="PROSITE" id="PS50878">
    <property type="entry name" value="RT_POL"/>
    <property type="match status" value="1"/>
</dbReference>
<evidence type="ECO:0000259" key="1">
    <source>
        <dbReference type="PROSITE" id="PS50878"/>
    </source>
</evidence>
<protein>
    <recommendedName>
        <fullName evidence="1">Reverse transcriptase domain-containing protein</fullName>
    </recommendedName>
</protein>
<proteinExistence type="predicted"/>
<organism evidence="2 3">
    <name type="scientific">Ancylostoma ceylanicum</name>
    <dbReference type="NCBI Taxonomy" id="53326"/>
    <lineage>
        <taxon>Eukaryota</taxon>
        <taxon>Metazoa</taxon>
        <taxon>Ecdysozoa</taxon>
        <taxon>Nematoda</taxon>
        <taxon>Chromadorea</taxon>
        <taxon>Rhabditida</taxon>
        <taxon>Rhabditina</taxon>
        <taxon>Rhabditomorpha</taxon>
        <taxon>Strongyloidea</taxon>
        <taxon>Ancylostomatidae</taxon>
        <taxon>Ancylostomatinae</taxon>
        <taxon>Ancylostoma</taxon>
    </lineage>
</organism>
<dbReference type="PANTHER" id="PTHR33332">
    <property type="entry name" value="REVERSE TRANSCRIPTASE DOMAIN-CONTAINING PROTEIN"/>
    <property type="match status" value="1"/>
</dbReference>
<dbReference type="EMBL" id="JARK01001528">
    <property type="protein sequence ID" value="EYB92599.1"/>
    <property type="molecule type" value="Genomic_DNA"/>
</dbReference>
<sequence>MIDHTKLIAKLAHYGIRGQLLNRLTSYLQERHVTARVQNSFSMRHRLCRGVPQGGVFSPLLSLVFTAELPSFFRTHPDLEIQMFADDIKIYISHKPNEQSTASAAILLAI</sequence>
<name>A0A016SQM5_9BILA</name>
<evidence type="ECO:0000313" key="2">
    <source>
        <dbReference type="EMBL" id="EYB92599.1"/>
    </source>
</evidence>
<gene>
    <name evidence="2" type="primary">Acey_s0192.g1367</name>
    <name evidence="2" type="ORF">Y032_0192g1367</name>
</gene>
<keyword evidence="3" id="KW-1185">Reference proteome</keyword>
<dbReference type="Pfam" id="PF00078">
    <property type="entry name" value="RVT_1"/>
    <property type="match status" value="1"/>
</dbReference>
<dbReference type="AlphaFoldDB" id="A0A016SQM5"/>
<dbReference type="OrthoDB" id="426210at2759"/>
<comment type="caution">
    <text evidence="2">The sequence shown here is derived from an EMBL/GenBank/DDBJ whole genome shotgun (WGS) entry which is preliminary data.</text>
</comment>
<evidence type="ECO:0000313" key="3">
    <source>
        <dbReference type="Proteomes" id="UP000024635"/>
    </source>
</evidence>
<dbReference type="InterPro" id="IPR000477">
    <property type="entry name" value="RT_dom"/>
</dbReference>